<dbReference type="InterPro" id="IPR014819">
    <property type="entry name" value="PriCT_2"/>
</dbReference>
<dbReference type="AlphaFoldDB" id="A0A6N4RD82"/>
<feature type="domain" description="DNA primase/polymerase bifunctional N-terminal" evidence="1">
    <location>
        <begin position="26"/>
        <end position="179"/>
    </location>
</feature>
<dbReference type="SMART" id="SM00943">
    <property type="entry name" value="Prim-Pol"/>
    <property type="match status" value="1"/>
</dbReference>
<evidence type="ECO:0000313" key="2">
    <source>
        <dbReference type="EMBL" id="TKW61098.1"/>
    </source>
</evidence>
<proteinExistence type="predicted"/>
<dbReference type="Pfam" id="PF13148">
    <property type="entry name" value="DUF3987"/>
    <property type="match status" value="1"/>
</dbReference>
<dbReference type="InterPro" id="IPR025048">
    <property type="entry name" value="DUF3987"/>
</dbReference>
<dbReference type="Proteomes" id="UP000320948">
    <property type="component" value="Unassembled WGS sequence"/>
</dbReference>
<dbReference type="EMBL" id="VAFM01000001">
    <property type="protein sequence ID" value="TKW61098.1"/>
    <property type="molecule type" value="Genomic_DNA"/>
</dbReference>
<evidence type="ECO:0000259" key="1">
    <source>
        <dbReference type="SMART" id="SM00943"/>
    </source>
</evidence>
<reference evidence="2 3" key="1">
    <citation type="journal article" date="2017" name="Nat. Commun.">
        <title>In situ click chemistry generation of cyclooxygenase-2 inhibitors.</title>
        <authorList>
            <person name="Bhardwaj A."/>
            <person name="Kaur J."/>
            <person name="Wuest M."/>
            <person name="Wuest F."/>
        </authorList>
    </citation>
    <scope>NUCLEOTIDE SEQUENCE [LARGE SCALE GENOMIC DNA]</scope>
    <source>
        <strain evidence="2">S2_018_000_R2_106</strain>
    </source>
</reference>
<dbReference type="GO" id="GO:0016817">
    <property type="term" value="F:hydrolase activity, acting on acid anhydrides"/>
    <property type="evidence" value="ECO:0007669"/>
    <property type="project" value="InterPro"/>
</dbReference>
<comment type="caution">
    <text evidence="2">The sequence shown here is derived from an EMBL/GenBank/DDBJ whole genome shotgun (WGS) entry which is preliminary data.</text>
</comment>
<gene>
    <name evidence="2" type="ORF">DI628_00255</name>
</gene>
<dbReference type="SUPFAM" id="SSF56747">
    <property type="entry name" value="Prim-pol domain"/>
    <property type="match status" value="1"/>
</dbReference>
<evidence type="ECO:0000313" key="3">
    <source>
        <dbReference type="Proteomes" id="UP000320948"/>
    </source>
</evidence>
<protein>
    <submittedName>
        <fullName evidence="2">DUF3987 domain-containing protein</fullName>
    </submittedName>
</protein>
<dbReference type="CDD" id="cd04859">
    <property type="entry name" value="Prim_Pol"/>
    <property type="match status" value="1"/>
</dbReference>
<dbReference type="Pfam" id="PF09250">
    <property type="entry name" value="Prim-Pol"/>
    <property type="match status" value="1"/>
</dbReference>
<name>A0A6N4RD82_BLAVI</name>
<organism evidence="2 3">
    <name type="scientific">Blastochloris viridis</name>
    <name type="common">Rhodopseudomonas viridis</name>
    <dbReference type="NCBI Taxonomy" id="1079"/>
    <lineage>
        <taxon>Bacteria</taxon>
        <taxon>Pseudomonadati</taxon>
        <taxon>Pseudomonadota</taxon>
        <taxon>Alphaproteobacteria</taxon>
        <taxon>Hyphomicrobiales</taxon>
        <taxon>Blastochloridaceae</taxon>
        <taxon>Blastochloris</taxon>
    </lineage>
</organism>
<dbReference type="InterPro" id="IPR015330">
    <property type="entry name" value="DNA_primase/pol_bifunc_N"/>
</dbReference>
<sequence length="796" mass="87370">MDSTNAHIAQTPDEQQSHEQRIEAAVESYFAAGFKCFPLREREKTPATPHGFKNAASSMEEYRALVGNRLNLNTAIATGEASGMWVLDIDGPEGEAILAALEAEHGPLTPAAWQTTGKGRHLLFRYSTGKIANRAGVRPGLDVRGDGGYIVAAPSIHPNGHAYEMYGDITALLPAPDWLVELVTAPKVTNQTEPALPLSKLKEWSATDIVNMLASLDPSLGYDEWLHVGMSLHAGGWPLAFWEEWSRPGSNYQKGECAKHWKSFSEKPGGITMGTLVRMAQQTGWGRQIDMTPIAGHPAEALLRSLENVGIVATPATLATLQPIPLRPDQETETPFPVEALGVLAPAAKAIADVVQAPLAMCGQSVLAAATLAVQGYADLQMPHGQVRPISNFYLTLAVSGDRKTACDNLALKAVRAFEENAYAAYRIEEKRHQAELKAHKAGLVTGGRKKGVDLEAILTNPEPEAPLSPMRICQEPTFEGLCRLLRQGTPSMGIFSDEGGQFLGGYGMADENRVRTIANLSAFWDGSPITRVRKEEGSHILYGKRVSMHLMLQPLVAAMLLDNELIRAQGVLGRCLLACPTSLAGTRMYRAADPSSLLALEEYHALITKLMEAPFVMKEGQRNELEPRPLQVPKDLVPVWVAFHDEVESQVGLDGNYEVVSTLACKMAEHALRIAGVLTLVHDINAIQVTEEALQGGVNLARYYLQEALRFNRQGTLNVLVLQAEKLWKWIDAHWEEKTITLRDVCRGAVPHNIRPRVKALAVLQVLEDHHYLEPVEKDPRTGKRKGEKWYINRP</sequence>
<accession>A0A6N4RD82</accession>
<dbReference type="Pfam" id="PF08707">
    <property type="entry name" value="PriCT_2"/>
    <property type="match status" value="1"/>
</dbReference>